<dbReference type="InterPro" id="IPR038717">
    <property type="entry name" value="Tc1-like_DDE_dom"/>
</dbReference>
<feature type="compositionally biased region" description="Acidic residues" evidence="1">
    <location>
        <begin position="97"/>
        <end position="109"/>
    </location>
</feature>
<reference evidence="3" key="1">
    <citation type="submission" date="2022-03" db="EMBL/GenBank/DDBJ databases">
        <authorList>
            <person name="Sayadi A."/>
        </authorList>
    </citation>
    <scope>NUCLEOTIDE SEQUENCE</scope>
</reference>
<dbReference type="AlphaFoldDB" id="A0A9P0PTV4"/>
<dbReference type="Pfam" id="PF13358">
    <property type="entry name" value="DDE_3"/>
    <property type="match status" value="1"/>
</dbReference>
<protein>
    <recommendedName>
        <fullName evidence="2">Tc1-like transposase DDE domain-containing protein</fullName>
    </recommendedName>
</protein>
<name>A0A9P0PTV4_ACAOB</name>
<dbReference type="GO" id="GO:0003676">
    <property type="term" value="F:nucleic acid binding"/>
    <property type="evidence" value="ECO:0007669"/>
    <property type="project" value="InterPro"/>
</dbReference>
<organism evidence="3 4">
    <name type="scientific">Acanthoscelides obtectus</name>
    <name type="common">Bean weevil</name>
    <name type="synonym">Bruchus obtectus</name>
    <dbReference type="NCBI Taxonomy" id="200917"/>
    <lineage>
        <taxon>Eukaryota</taxon>
        <taxon>Metazoa</taxon>
        <taxon>Ecdysozoa</taxon>
        <taxon>Arthropoda</taxon>
        <taxon>Hexapoda</taxon>
        <taxon>Insecta</taxon>
        <taxon>Pterygota</taxon>
        <taxon>Neoptera</taxon>
        <taxon>Endopterygota</taxon>
        <taxon>Coleoptera</taxon>
        <taxon>Polyphaga</taxon>
        <taxon>Cucujiformia</taxon>
        <taxon>Chrysomeloidea</taxon>
        <taxon>Chrysomelidae</taxon>
        <taxon>Bruchinae</taxon>
        <taxon>Bruchini</taxon>
        <taxon>Acanthoscelides</taxon>
    </lineage>
</organism>
<dbReference type="OrthoDB" id="6767270at2759"/>
<feature type="domain" description="Tc1-like transposase DDE" evidence="2">
    <location>
        <begin position="10"/>
        <end position="39"/>
    </location>
</feature>
<evidence type="ECO:0000259" key="2">
    <source>
        <dbReference type="Pfam" id="PF13358"/>
    </source>
</evidence>
<proteinExistence type="predicted"/>
<dbReference type="PANTHER" id="PTHR33939">
    <property type="entry name" value="PROTEIN CBG22215"/>
    <property type="match status" value="1"/>
</dbReference>
<evidence type="ECO:0000313" key="4">
    <source>
        <dbReference type="Proteomes" id="UP001152888"/>
    </source>
</evidence>
<dbReference type="Gene3D" id="3.30.420.10">
    <property type="entry name" value="Ribonuclease H-like superfamily/Ribonuclease H"/>
    <property type="match status" value="1"/>
</dbReference>
<evidence type="ECO:0000313" key="3">
    <source>
        <dbReference type="EMBL" id="CAH1997747.1"/>
    </source>
</evidence>
<keyword evidence="4" id="KW-1185">Reference proteome</keyword>
<feature type="region of interest" description="Disordered" evidence="1">
    <location>
        <begin position="95"/>
        <end position="115"/>
    </location>
</feature>
<sequence>MYHYACMDTVIRLPPYNPDLNPIELIWATVKNRVADRNITFTLDDAQRIAEEEFSNITPHDWKKRCDHVIKIETEYLEREDKVYAISEEFIINIGNDDTDSDSDSDVGDSESLPS</sequence>
<dbReference type="EMBL" id="CAKOFQ010007302">
    <property type="protein sequence ID" value="CAH1997747.1"/>
    <property type="molecule type" value="Genomic_DNA"/>
</dbReference>
<dbReference type="PANTHER" id="PTHR33939:SF1">
    <property type="entry name" value="DUF4371 DOMAIN-CONTAINING PROTEIN"/>
    <property type="match status" value="1"/>
</dbReference>
<gene>
    <name evidence="3" type="ORF">ACAOBT_LOCUS23941</name>
</gene>
<accession>A0A9P0PTV4</accession>
<dbReference type="InterPro" id="IPR036397">
    <property type="entry name" value="RNaseH_sf"/>
</dbReference>
<dbReference type="Proteomes" id="UP001152888">
    <property type="component" value="Unassembled WGS sequence"/>
</dbReference>
<evidence type="ECO:0000256" key="1">
    <source>
        <dbReference type="SAM" id="MobiDB-lite"/>
    </source>
</evidence>
<comment type="caution">
    <text evidence="3">The sequence shown here is derived from an EMBL/GenBank/DDBJ whole genome shotgun (WGS) entry which is preliminary data.</text>
</comment>